<evidence type="ECO:0000259" key="7">
    <source>
        <dbReference type="PROSITE" id="PS50048"/>
    </source>
</evidence>
<dbReference type="Pfam" id="PF00172">
    <property type="entry name" value="Zn_clus"/>
    <property type="match status" value="1"/>
</dbReference>
<proteinExistence type="predicted"/>
<dbReference type="SUPFAM" id="SSF57701">
    <property type="entry name" value="Zn2/Cys6 DNA-binding domain"/>
    <property type="match status" value="1"/>
</dbReference>
<dbReference type="SMART" id="SM00066">
    <property type="entry name" value="GAL4"/>
    <property type="match status" value="1"/>
</dbReference>
<evidence type="ECO:0000256" key="4">
    <source>
        <dbReference type="ARBA" id="ARBA00023163"/>
    </source>
</evidence>
<name>A0A366RQD4_9HYPO</name>
<dbReference type="Gene3D" id="4.10.240.10">
    <property type="entry name" value="Zn(2)-C6 fungal-type DNA-binding domain"/>
    <property type="match status" value="1"/>
</dbReference>
<dbReference type="EMBL" id="QKXC01000121">
    <property type="protein sequence ID" value="RBR18738.1"/>
    <property type="molecule type" value="Genomic_DNA"/>
</dbReference>
<dbReference type="PROSITE" id="PS50048">
    <property type="entry name" value="ZN2_CY6_FUNGAL_2"/>
    <property type="match status" value="1"/>
</dbReference>
<reference evidence="8 9" key="1">
    <citation type="submission" date="2018-06" db="EMBL/GenBank/DDBJ databases">
        <title>Fusarium incarnatum-equiseti species complex species 28.</title>
        <authorList>
            <person name="Gardiner D.M."/>
        </authorList>
    </citation>
    <scope>NUCLEOTIDE SEQUENCE [LARGE SCALE GENOMIC DNA]</scope>
    <source>
        <strain evidence="8 9">FIESC_28</strain>
    </source>
</reference>
<accession>A0A366RQD4</accession>
<dbReference type="Proteomes" id="UP000253153">
    <property type="component" value="Unassembled WGS sequence"/>
</dbReference>
<keyword evidence="3" id="KW-0238">DNA-binding</keyword>
<dbReference type="PRINTS" id="PR00755">
    <property type="entry name" value="AFLATOXINBRP"/>
</dbReference>
<evidence type="ECO:0000256" key="2">
    <source>
        <dbReference type="ARBA" id="ARBA00023015"/>
    </source>
</evidence>
<feature type="domain" description="Zn(2)-C6 fungal-type" evidence="7">
    <location>
        <begin position="21"/>
        <end position="51"/>
    </location>
</feature>
<evidence type="ECO:0000256" key="5">
    <source>
        <dbReference type="ARBA" id="ARBA00023242"/>
    </source>
</evidence>
<keyword evidence="2" id="KW-0805">Transcription regulation</keyword>
<dbReference type="PROSITE" id="PS00463">
    <property type="entry name" value="ZN2_CY6_FUNGAL_1"/>
    <property type="match status" value="1"/>
</dbReference>
<dbReference type="GO" id="GO:0045122">
    <property type="term" value="P:aflatoxin biosynthetic process"/>
    <property type="evidence" value="ECO:0007669"/>
    <property type="project" value="InterPro"/>
</dbReference>
<evidence type="ECO:0000256" key="6">
    <source>
        <dbReference type="SAM" id="MobiDB-lite"/>
    </source>
</evidence>
<dbReference type="InterPro" id="IPR001138">
    <property type="entry name" value="Zn2Cys6_DnaBD"/>
</dbReference>
<dbReference type="InterPro" id="IPR013700">
    <property type="entry name" value="AflR"/>
</dbReference>
<keyword evidence="9" id="KW-1185">Reference proteome</keyword>
<dbReference type="InterPro" id="IPR050675">
    <property type="entry name" value="OAF3"/>
</dbReference>
<evidence type="ECO:0000256" key="1">
    <source>
        <dbReference type="ARBA" id="ARBA00022723"/>
    </source>
</evidence>
<comment type="caution">
    <text evidence="8">The sequence shown here is derived from an EMBL/GenBank/DDBJ whole genome shotgun (WGS) entry which is preliminary data.</text>
</comment>
<dbReference type="GeneID" id="41995320"/>
<keyword evidence="5" id="KW-0539">Nucleus</keyword>
<feature type="region of interest" description="Disordered" evidence="6">
    <location>
        <begin position="62"/>
        <end position="116"/>
    </location>
</feature>
<dbReference type="GO" id="GO:0003677">
    <property type="term" value="F:DNA binding"/>
    <property type="evidence" value="ECO:0007669"/>
    <property type="project" value="UniProtKB-KW"/>
</dbReference>
<dbReference type="GO" id="GO:0008270">
    <property type="term" value="F:zinc ion binding"/>
    <property type="evidence" value="ECO:0007669"/>
    <property type="project" value="InterPro"/>
</dbReference>
<dbReference type="InterPro" id="IPR036864">
    <property type="entry name" value="Zn2-C6_fun-type_DNA-bd_sf"/>
</dbReference>
<dbReference type="PANTHER" id="PTHR31069">
    <property type="entry name" value="OLEATE-ACTIVATED TRANSCRIPTION FACTOR 1-RELATED"/>
    <property type="match status" value="1"/>
</dbReference>
<evidence type="ECO:0000313" key="8">
    <source>
        <dbReference type="EMBL" id="RBR18738.1"/>
    </source>
</evidence>
<dbReference type="GO" id="GO:0005634">
    <property type="term" value="C:nucleus"/>
    <property type="evidence" value="ECO:0007669"/>
    <property type="project" value="InterPro"/>
</dbReference>
<dbReference type="OrthoDB" id="2943660at2759"/>
<evidence type="ECO:0000313" key="9">
    <source>
        <dbReference type="Proteomes" id="UP000253153"/>
    </source>
</evidence>
<dbReference type="RefSeq" id="XP_031015885.1">
    <property type="nucleotide sequence ID" value="XM_031160024.1"/>
</dbReference>
<dbReference type="CDD" id="cd00067">
    <property type="entry name" value="GAL4"/>
    <property type="match status" value="1"/>
</dbReference>
<gene>
    <name evidence="8" type="ORF">FIESC28_05879</name>
</gene>
<keyword evidence="4" id="KW-0804">Transcription</keyword>
<dbReference type="Pfam" id="PF08493">
    <property type="entry name" value="AflR"/>
    <property type="match status" value="1"/>
</dbReference>
<evidence type="ECO:0000256" key="3">
    <source>
        <dbReference type="ARBA" id="ARBA00023125"/>
    </source>
</evidence>
<dbReference type="AlphaFoldDB" id="A0A366RQD4"/>
<dbReference type="PANTHER" id="PTHR31069:SF32">
    <property type="entry name" value="ARGININE METABOLISM REGULATION PROTEIN II"/>
    <property type="match status" value="1"/>
</dbReference>
<keyword evidence="1" id="KW-0479">Metal-binding</keyword>
<protein>
    <recommendedName>
        <fullName evidence="7">Zn(2)-C6 fungal-type domain-containing protein</fullName>
    </recommendedName>
</protein>
<sequence>MCPKSNIGTQEQRYETKLRRSCDVCSAAKIKCTQEKPSCAYCAKKSKSCVYRTSKRVRNIISNEERRKSRKERRSAVKAGASAESSDHLPTPADSVITPSTAVPTETSESHEQQWSEWFPSSRIPKTADYLLDLPALLEWDPALGPISGHDGAASDLIKNDQGLSSHKDRAGEDSTLHSWGNNSIDISAFDPGTEVEWMSCDTGFSLPESQVEASVTSVASHAITPAPCHHSLGSPRVINTIPTGSCNCTIRVLKFLTTLSVDPSDIWTASCSYLEYSRLRDTYDEMERSLEELGGIFHCSCSTDSNFILLSSLLISRIQAWYVAAINATVINATGDTETYRSMLPPTLTDIECQSDNGKRLMIQHFLSKFTALQILISQLSEQLRNHDSSKSTGKQATSDDRIDINPLPVSPVGGLLNGLHEQVLGVSRKLVKRLQRM</sequence>
<dbReference type="GO" id="GO:0000981">
    <property type="term" value="F:DNA-binding transcription factor activity, RNA polymerase II-specific"/>
    <property type="evidence" value="ECO:0007669"/>
    <property type="project" value="InterPro"/>
</dbReference>
<organism evidence="8 9">
    <name type="scientific">Fusarium coffeatum</name>
    <dbReference type="NCBI Taxonomy" id="231269"/>
    <lineage>
        <taxon>Eukaryota</taxon>
        <taxon>Fungi</taxon>
        <taxon>Dikarya</taxon>
        <taxon>Ascomycota</taxon>
        <taxon>Pezizomycotina</taxon>
        <taxon>Sordariomycetes</taxon>
        <taxon>Hypocreomycetidae</taxon>
        <taxon>Hypocreales</taxon>
        <taxon>Nectriaceae</taxon>
        <taxon>Fusarium</taxon>
        <taxon>Fusarium incarnatum-equiseti species complex</taxon>
    </lineage>
</organism>
<feature type="compositionally biased region" description="Polar residues" evidence="6">
    <location>
        <begin position="97"/>
        <end position="107"/>
    </location>
</feature>